<name>A0A147BMH5_IXORI</name>
<protein>
    <submittedName>
        <fullName evidence="2">Putative secreted protein</fullName>
    </submittedName>
</protein>
<sequence length="103" mass="11914">MKLTLVVAMFLDLLTSRNERRTLGRVEYQQSSQRVVDNKKALRQSAGRRGGHRFPKTAFFRGLSKLPRGRGYFTRWDQKGHCMHPYHASNTTWAQASCTTLSR</sequence>
<reference evidence="2" key="1">
    <citation type="journal article" date="2018" name="PLoS Negl. Trop. Dis.">
        <title>Sialome diversity of ticks revealed by RNAseq of single tick salivary glands.</title>
        <authorList>
            <person name="Perner J."/>
            <person name="Kropackova S."/>
            <person name="Kopacek P."/>
            <person name="Ribeiro J.M."/>
        </authorList>
    </citation>
    <scope>NUCLEOTIDE SEQUENCE</scope>
    <source>
        <strain evidence="2">Siblings of single egg batch collected in Ceske Budejovice</strain>
        <tissue evidence="2">Salivary glands</tissue>
    </source>
</reference>
<feature type="signal peptide" evidence="1">
    <location>
        <begin position="1"/>
        <end position="16"/>
    </location>
</feature>
<accession>A0A147BMH5</accession>
<dbReference type="AlphaFoldDB" id="A0A147BMH5"/>
<organism evidence="2">
    <name type="scientific">Ixodes ricinus</name>
    <name type="common">Common tick</name>
    <name type="synonym">Acarus ricinus</name>
    <dbReference type="NCBI Taxonomy" id="34613"/>
    <lineage>
        <taxon>Eukaryota</taxon>
        <taxon>Metazoa</taxon>
        <taxon>Ecdysozoa</taxon>
        <taxon>Arthropoda</taxon>
        <taxon>Chelicerata</taxon>
        <taxon>Arachnida</taxon>
        <taxon>Acari</taxon>
        <taxon>Parasitiformes</taxon>
        <taxon>Ixodida</taxon>
        <taxon>Ixodoidea</taxon>
        <taxon>Ixodidae</taxon>
        <taxon>Ixodinae</taxon>
        <taxon>Ixodes</taxon>
    </lineage>
</organism>
<feature type="chain" id="PRO_5007542626" evidence="1">
    <location>
        <begin position="17"/>
        <end position="103"/>
    </location>
</feature>
<evidence type="ECO:0000256" key="1">
    <source>
        <dbReference type="SAM" id="SignalP"/>
    </source>
</evidence>
<proteinExistence type="predicted"/>
<keyword evidence="1" id="KW-0732">Signal</keyword>
<evidence type="ECO:0000313" key="2">
    <source>
        <dbReference type="EMBL" id="JAR91974.1"/>
    </source>
</evidence>
<dbReference type="EMBL" id="GEGO01003430">
    <property type="protein sequence ID" value="JAR91974.1"/>
    <property type="molecule type" value="Transcribed_RNA"/>
</dbReference>